<dbReference type="OrthoDB" id="9815592at2"/>
<proteinExistence type="inferred from homology"/>
<dbReference type="KEGG" id="sno:Snov_3219"/>
<evidence type="ECO:0000256" key="4">
    <source>
        <dbReference type="ARBA" id="ARBA00023315"/>
    </source>
</evidence>
<organism evidence="8 9">
    <name type="scientific">Ancylobacter novellus (strain ATCC 8093 / DSM 506 / JCM 20403 / CCM 1077 / IAM 12100 / NBRC 12443 / NCIMB 10456)</name>
    <name type="common">Starkeya novella</name>
    <dbReference type="NCBI Taxonomy" id="639283"/>
    <lineage>
        <taxon>Bacteria</taxon>
        <taxon>Pseudomonadati</taxon>
        <taxon>Pseudomonadota</taxon>
        <taxon>Alphaproteobacteria</taxon>
        <taxon>Hyphomicrobiales</taxon>
        <taxon>Xanthobacteraceae</taxon>
        <taxon>Ancylobacter</taxon>
    </lineage>
</organism>
<accession>D7A836</accession>
<dbReference type="PANTHER" id="PTHR43300:SF7">
    <property type="entry name" value="UDP-N-ACETYLBACILLOSAMINE N-ACETYLTRANSFERASE"/>
    <property type="match status" value="1"/>
</dbReference>
<dbReference type="eggNOG" id="COG0110">
    <property type="taxonomic scope" value="Bacteria"/>
</dbReference>
<evidence type="ECO:0000313" key="8">
    <source>
        <dbReference type="EMBL" id="ADH90494.1"/>
    </source>
</evidence>
<feature type="domain" description="PglD N-terminal" evidence="7">
    <location>
        <begin position="5"/>
        <end position="80"/>
    </location>
</feature>
<evidence type="ECO:0000256" key="6">
    <source>
        <dbReference type="PIRSR" id="PIRSR620019-2"/>
    </source>
</evidence>
<name>D7A836_ANCN5</name>
<dbReference type="NCBIfam" id="TIGR03570">
    <property type="entry name" value="NeuD_NnaD"/>
    <property type="match status" value="1"/>
</dbReference>
<dbReference type="EMBL" id="CP002026">
    <property type="protein sequence ID" value="ADH90494.1"/>
    <property type="molecule type" value="Genomic_DNA"/>
</dbReference>
<dbReference type="InterPro" id="IPR020019">
    <property type="entry name" value="AcTrfase_PglD-like"/>
</dbReference>
<evidence type="ECO:0000256" key="1">
    <source>
        <dbReference type="ARBA" id="ARBA00007274"/>
    </source>
</evidence>
<sequence length="214" mass="22164">MKTPLLILGCGGHGRVVADAALDCGYEEIAFLDDRYDALPGPVPFPVLGAMKMMSALVDRWPTAIVAIGDGRRRLALFHDLKRAGYATPSIVHPSAVISRGARLGEGVFIAAGAIINTGAKIADAVIVNTGARIDHDCEIGDGTHIAPGVTLSGAVIVGATSWIGTGSSVKQDIRIGDDVTIGVGAAVVKHIPNPGTYVGVPARRQDKRKDGRA</sequence>
<dbReference type="InterPro" id="IPR001451">
    <property type="entry name" value="Hexapep"/>
</dbReference>
<feature type="site" description="Increases basicity of active site His" evidence="5">
    <location>
        <position position="137"/>
    </location>
</feature>
<dbReference type="Proteomes" id="UP000006633">
    <property type="component" value="Chromosome"/>
</dbReference>
<dbReference type="HOGENOM" id="CLU_081811_2_0_5"/>
<feature type="binding site" evidence="6">
    <location>
        <begin position="33"/>
        <end position="34"/>
    </location>
    <ligand>
        <name>substrate</name>
    </ligand>
</feature>
<dbReference type="GO" id="GO:0016746">
    <property type="term" value="F:acyltransferase activity"/>
    <property type="evidence" value="ECO:0007669"/>
    <property type="project" value="UniProtKB-KW"/>
</dbReference>
<keyword evidence="2" id="KW-0808">Transferase</keyword>
<dbReference type="Pfam" id="PF17836">
    <property type="entry name" value="PglD_N"/>
    <property type="match status" value="1"/>
</dbReference>
<gene>
    <name evidence="8" type="ordered locus">Snov_3219</name>
</gene>
<dbReference type="STRING" id="639283.Snov_3219"/>
<dbReference type="CDD" id="cd03360">
    <property type="entry name" value="LbH_AT_putative"/>
    <property type="match status" value="1"/>
</dbReference>
<reference evidence="8 9" key="1">
    <citation type="journal article" date="2012" name="Stand. Genomic Sci.">
        <title>Complete genome sequence of the facultatively chemolithoautotrophic and methylotrophic alpha Proteobacterium Starkeya novella type strain (ATCC 8093(T)).</title>
        <authorList>
            <person name="Kappler U."/>
            <person name="Davenport K."/>
            <person name="Beatson S."/>
            <person name="Lucas S."/>
            <person name="Lapidus A."/>
            <person name="Copeland A."/>
            <person name="Berry K.W."/>
            <person name="Glavina Del Rio T."/>
            <person name="Hammon N."/>
            <person name="Dalin E."/>
            <person name="Tice H."/>
            <person name="Pitluck S."/>
            <person name="Richardson P."/>
            <person name="Bruce D."/>
            <person name="Goodwin L.A."/>
            <person name="Han C."/>
            <person name="Tapia R."/>
            <person name="Detter J.C."/>
            <person name="Chang Y.J."/>
            <person name="Jeffries C.D."/>
            <person name="Land M."/>
            <person name="Hauser L."/>
            <person name="Kyrpides N.C."/>
            <person name="Goker M."/>
            <person name="Ivanova N."/>
            <person name="Klenk H.P."/>
            <person name="Woyke T."/>
        </authorList>
    </citation>
    <scope>NUCLEOTIDE SEQUENCE [LARGE SCALE GENOMIC DNA]</scope>
    <source>
        <strain evidence="9">ATCC 8093 / DSM 506 / JCM 20403 / CCM 1077 / IAM 12100 / NBRC 12443 / NCIMB 10456</strain>
    </source>
</reference>
<feature type="binding site" evidence="6">
    <location>
        <position position="69"/>
    </location>
    <ligand>
        <name>substrate</name>
    </ligand>
</feature>
<evidence type="ECO:0000259" key="7">
    <source>
        <dbReference type="Pfam" id="PF17836"/>
    </source>
</evidence>
<protein>
    <submittedName>
        <fullName evidence="8">Sugar O-acyltransferase, sialic acid O-acetyltransferase NeuD family</fullName>
    </submittedName>
</protein>
<evidence type="ECO:0000256" key="2">
    <source>
        <dbReference type="ARBA" id="ARBA00022679"/>
    </source>
</evidence>
<dbReference type="PROSITE" id="PS00101">
    <property type="entry name" value="HEXAPEP_TRANSFERASES"/>
    <property type="match status" value="1"/>
</dbReference>
<dbReference type="SUPFAM" id="SSF51161">
    <property type="entry name" value="Trimeric LpxA-like enzymes"/>
    <property type="match status" value="1"/>
</dbReference>
<dbReference type="InterPro" id="IPR050179">
    <property type="entry name" value="Trans_hexapeptide_repeat"/>
</dbReference>
<evidence type="ECO:0000256" key="5">
    <source>
        <dbReference type="PIRSR" id="PIRSR620019-1"/>
    </source>
</evidence>
<evidence type="ECO:0000256" key="3">
    <source>
        <dbReference type="ARBA" id="ARBA00022737"/>
    </source>
</evidence>
<dbReference type="InterPro" id="IPR011004">
    <property type="entry name" value="Trimer_LpxA-like_sf"/>
</dbReference>
<dbReference type="Pfam" id="PF00132">
    <property type="entry name" value="Hexapep"/>
    <property type="match status" value="1"/>
</dbReference>
<feature type="binding site" evidence="6">
    <location>
        <position position="145"/>
    </location>
    <ligand>
        <name>acetyl-CoA</name>
        <dbReference type="ChEBI" id="CHEBI:57288"/>
    </ligand>
</feature>
<dbReference type="InterPro" id="IPR041561">
    <property type="entry name" value="PglD_N"/>
</dbReference>
<dbReference type="InterPro" id="IPR018357">
    <property type="entry name" value="Hexapep_transf_CS"/>
</dbReference>
<keyword evidence="3" id="KW-0677">Repeat</keyword>
<keyword evidence="4" id="KW-0012">Acyltransferase</keyword>
<feature type="active site" description="Proton acceptor" evidence="5">
    <location>
        <position position="136"/>
    </location>
</feature>
<keyword evidence="9" id="KW-1185">Reference proteome</keyword>
<dbReference type="Gene3D" id="3.40.50.20">
    <property type="match status" value="1"/>
</dbReference>
<comment type="similarity">
    <text evidence="1">Belongs to the transferase hexapeptide repeat family.</text>
</comment>
<dbReference type="PANTHER" id="PTHR43300">
    <property type="entry name" value="ACETYLTRANSFERASE"/>
    <property type="match status" value="1"/>
</dbReference>
<evidence type="ECO:0000313" key="9">
    <source>
        <dbReference type="Proteomes" id="UP000006633"/>
    </source>
</evidence>
<dbReference type="AlphaFoldDB" id="D7A836"/>
<dbReference type="Gene3D" id="2.160.10.10">
    <property type="entry name" value="Hexapeptide repeat proteins"/>
    <property type="match status" value="1"/>
</dbReference>